<sequence>GTKVTADSIKTKLLQDISVAESSNSTENLAMYGSGSSCSSSTSSRSNNNSERGNRYNRTKGVRCYSCNGYGHLSKSCPSLKNGSKEQKSSDTGNVKNVNKLRNQQSLFAAFSMQSYVNDEWYIDSGASEHLTTNCEVMNDVRKSSPMTISTANDGKMNTTTVGTVELPVIIDGSKSNVEVSKVYYVPNLKVNLLSVSQIVSKGSTVTFSNDGAKVINKHGDVIATASLVNNLFKLDISPRNGSVFTTRCNDQILWHRRMAHLNYDSLQKLNNGLVHGISFSSLGKPNVCEVCVVGKSHRSPFELSSSISTDVLDLIHSDLIGPVEVNSHAGSRYVLTFLDDFSRKSFVYFLKSKGEVAENFEFFKQFAETQTGRKLKVIRTDNGKEFCNRRFDNFCKTNGILHQTSCPYTPQQNGRAERLGRTIMDRARCLLLQSELPNDFWAEAVYAAVYVMNRSPVKSQENTPEEVWSGRKPTVSHLRIFGCKAYIHVPAEKRKKLDHRATPCIFVGYSLESKAYRFYDPKKRCILISRDVTFVEDEKGSSLLKKRREPDEGPFIHYNEPPAADMNEPVEPNPPAPLPVDTPSTPESIPVNSDGADSDQVSEDFRGFSSNDESDNGNSSYESISSDPESNSEDNGTFDQVDDPNFVSPPNIQNPDVDRLDPKGTANLRHP</sequence>
<keyword evidence="10" id="KW-0460">Magnesium</keyword>
<feature type="domain" description="Integrase catalytic" evidence="19">
    <location>
        <begin position="297"/>
        <end position="473"/>
    </location>
</feature>
<proteinExistence type="predicted"/>
<dbReference type="InterPro" id="IPR036397">
    <property type="entry name" value="RNaseH_sf"/>
</dbReference>
<accession>A0A0A9WKD0</accession>
<keyword evidence="15" id="KW-0233">DNA recombination</keyword>
<dbReference type="SMART" id="SM00343">
    <property type="entry name" value="ZnF_C2HC"/>
    <property type="match status" value="1"/>
</dbReference>
<evidence type="ECO:0000256" key="5">
    <source>
        <dbReference type="ARBA" id="ARBA00022723"/>
    </source>
</evidence>
<keyword evidence="6" id="KW-0547">Nucleotide-binding</keyword>
<gene>
    <name evidence="20" type="primary">POLX_178</name>
    <name evidence="20" type="ORF">CM83_66735</name>
</gene>
<feature type="region of interest" description="Disordered" evidence="17">
    <location>
        <begin position="23"/>
        <end position="55"/>
    </location>
</feature>
<keyword evidence="7" id="KW-0255">Endonuclease</keyword>
<keyword evidence="5" id="KW-0479">Metal-binding</keyword>
<keyword evidence="3" id="KW-0645">Protease</keyword>
<evidence type="ECO:0000259" key="19">
    <source>
        <dbReference type="PROSITE" id="PS50994"/>
    </source>
</evidence>
<reference evidence="20" key="2">
    <citation type="submission" date="2014-07" db="EMBL/GenBank/DDBJ databases">
        <authorList>
            <person name="Hull J."/>
        </authorList>
    </citation>
    <scope>NUCLEOTIDE SEQUENCE</scope>
</reference>
<dbReference type="SUPFAM" id="SSF57756">
    <property type="entry name" value="Retrovirus zinc finger-like domains"/>
    <property type="match status" value="1"/>
</dbReference>
<evidence type="ECO:0000256" key="12">
    <source>
        <dbReference type="ARBA" id="ARBA00022918"/>
    </source>
</evidence>
<dbReference type="GO" id="GO:0015074">
    <property type="term" value="P:DNA integration"/>
    <property type="evidence" value="ECO:0007669"/>
    <property type="project" value="UniProtKB-KW"/>
</dbReference>
<evidence type="ECO:0000256" key="14">
    <source>
        <dbReference type="ARBA" id="ARBA00023113"/>
    </source>
</evidence>
<comment type="function">
    <text evidence="1">The aspartyl protease (PR) mediates the proteolytic cleavages of the Gag and Gag-Pol polyproteins after assembly of the VLP.</text>
</comment>
<organism evidence="20">
    <name type="scientific">Lygus hesperus</name>
    <name type="common">Western plant bug</name>
    <dbReference type="NCBI Taxonomy" id="30085"/>
    <lineage>
        <taxon>Eukaryota</taxon>
        <taxon>Metazoa</taxon>
        <taxon>Ecdysozoa</taxon>
        <taxon>Arthropoda</taxon>
        <taxon>Hexapoda</taxon>
        <taxon>Insecta</taxon>
        <taxon>Pterygota</taxon>
        <taxon>Neoptera</taxon>
        <taxon>Paraneoptera</taxon>
        <taxon>Hemiptera</taxon>
        <taxon>Heteroptera</taxon>
        <taxon>Panheteroptera</taxon>
        <taxon>Cimicomorpha</taxon>
        <taxon>Miridae</taxon>
        <taxon>Mirini</taxon>
        <taxon>Lygus</taxon>
    </lineage>
</organism>
<keyword evidence="11" id="KW-0229">DNA integration</keyword>
<dbReference type="PROSITE" id="PS50158">
    <property type="entry name" value="ZF_CCHC"/>
    <property type="match status" value="1"/>
</dbReference>
<keyword evidence="2" id="KW-1188">Viral release from host cell</keyword>
<keyword evidence="9" id="KW-0067">ATP-binding</keyword>
<dbReference type="Pfam" id="PF13976">
    <property type="entry name" value="gag_pre-integrs"/>
    <property type="match status" value="1"/>
</dbReference>
<evidence type="ECO:0000256" key="15">
    <source>
        <dbReference type="ARBA" id="ARBA00023172"/>
    </source>
</evidence>
<feature type="non-terminal residue" evidence="20">
    <location>
        <position position="1"/>
    </location>
</feature>
<dbReference type="GO" id="GO:0008270">
    <property type="term" value="F:zinc ion binding"/>
    <property type="evidence" value="ECO:0007669"/>
    <property type="project" value="UniProtKB-KW"/>
</dbReference>
<keyword evidence="13" id="KW-0239">DNA-directed DNA polymerase</keyword>
<dbReference type="PANTHER" id="PTHR42648:SF11">
    <property type="entry name" value="TRANSPOSON TY4-P GAG-POL POLYPROTEIN"/>
    <property type="match status" value="1"/>
</dbReference>
<dbReference type="InterPro" id="IPR054722">
    <property type="entry name" value="PolX-like_BBD"/>
</dbReference>
<keyword evidence="16" id="KW-0863">Zinc-finger</keyword>
<evidence type="ECO:0000256" key="9">
    <source>
        <dbReference type="ARBA" id="ARBA00022840"/>
    </source>
</evidence>
<protein>
    <submittedName>
        <fullName evidence="20">Retrovirus-related Pol polyprotein from transposon TNT 1-94</fullName>
    </submittedName>
</protein>
<evidence type="ECO:0000256" key="2">
    <source>
        <dbReference type="ARBA" id="ARBA00022612"/>
    </source>
</evidence>
<evidence type="ECO:0000256" key="17">
    <source>
        <dbReference type="SAM" id="MobiDB-lite"/>
    </source>
</evidence>
<feature type="compositionally biased region" description="Low complexity" evidence="17">
    <location>
        <begin position="617"/>
        <end position="636"/>
    </location>
</feature>
<dbReference type="GO" id="GO:0006508">
    <property type="term" value="P:proteolysis"/>
    <property type="evidence" value="ECO:0007669"/>
    <property type="project" value="UniProtKB-KW"/>
</dbReference>
<keyword evidence="8" id="KW-0378">Hydrolase</keyword>
<dbReference type="AlphaFoldDB" id="A0A0A9WKD0"/>
<feature type="compositionally biased region" description="Polar residues" evidence="17">
    <location>
        <begin position="583"/>
        <end position="592"/>
    </location>
</feature>
<dbReference type="InterPro" id="IPR012337">
    <property type="entry name" value="RNaseH-like_sf"/>
</dbReference>
<dbReference type="InterPro" id="IPR039537">
    <property type="entry name" value="Retrotran_Ty1/copia-like"/>
</dbReference>
<keyword evidence="4" id="KW-0540">Nuclease</keyword>
<dbReference type="Gene3D" id="4.10.60.10">
    <property type="entry name" value="Zinc finger, CCHC-type"/>
    <property type="match status" value="1"/>
</dbReference>
<dbReference type="GO" id="GO:0003887">
    <property type="term" value="F:DNA-directed DNA polymerase activity"/>
    <property type="evidence" value="ECO:0007669"/>
    <property type="project" value="UniProtKB-KW"/>
</dbReference>
<dbReference type="InterPro" id="IPR001584">
    <property type="entry name" value="Integrase_cat-core"/>
</dbReference>
<evidence type="ECO:0000256" key="8">
    <source>
        <dbReference type="ARBA" id="ARBA00022801"/>
    </source>
</evidence>
<keyword evidence="13" id="KW-0548">Nucleotidyltransferase</keyword>
<evidence type="ECO:0000313" key="20">
    <source>
        <dbReference type="EMBL" id="JAG08214.1"/>
    </source>
</evidence>
<dbReference type="GO" id="GO:0006310">
    <property type="term" value="P:DNA recombination"/>
    <property type="evidence" value="ECO:0007669"/>
    <property type="project" value="UniProtKB-KW"/>
</dbReference>
<evidence type="ECO:0000256" key="7">
    <source>
        <dbReference type="ARBA" id="ARBA00022759"/>
    </source>
</evidence>
<evidence type="ECO:0000256" key="1">
    <source>
        <dbReference type="ARBA" id="ARBA00002180"/>
    </source>
</evidence>
<evidence type="ECO:0000256" key="11">
    <source>
        <dbReference type="ARBA" id="ARBA00022908"/>
    </source>
</evidence>
<dbReference type="Pfam" id="PF25597">
    <property type="entry name" value="SH3_retrovirus"/>
    <property type="match status" value="1"/>
</dbReference>
<feature type="region of interest" description="Disordered" evidence="17">
    <location>
        <begin position="540"/>
        <end position="672"/>
    </location>
</feature>
<dbReference type="InterPro" id="IPR025724">
    <property type="entry name" value="GAG-pre-integrase_dom"/>
</dbReference>
<evidence type="ECO:0000256" key="16">
    <source>
        <dbReference type="PROSITE-ProRule" id="PRU00047"/>
    </source>
</evidence>
<dbReference type="GO" id="GO:0008233">
    <property type="term" value="F:peptidase activity"/>
    <property type="evidence" value="ECO:0007669"/>
    <property type="project" value="UniProtKB-KW"/>
</dbReference>
<keyword evidence="12" id="KW-0695">RNA-directed DNA polymerase</keyword>
<dbReference type="Pfam" id="PF22936">
    <property type="entry name" value="Pol_BBD"/>
    <property type="match status" value="1"/>
</dbReference>
<dbReference type="Gene3D" id="3.30.420.10">
    <property type="entry name" value="Ribonuclease H-like superfamily/Ribonuclease H"/>
    <property type="match status" value="1"/>
</dbReference>
<dbReference type="GO" id="GO:0005524">
    <property type="term" value="F:ATP binding"/>
    <property type="evidence" value="ECO:0007669"/>
    <property type="project" value="UniProtKB-KW"/>
</dbReference>
<dbReference type="InterPro" id="IPR036875">
    <property type="entry name" value="Znf_CCHC_sf"/>
</dbReference>
<dbReference type="PROSITE" id="PS50994">
    <property type="entry name" value="INTEGRASE"/>
    <property type="match status" value="1"/>
</dbReference>
<evidence type="ECO:0000256" key="10">
    <source>
        <dbReference type="ARBA" id="ARBA00022842"/>
    </source>
</evidence>
<evidence type="ECO:0000256" key="4">
    <source>
        <dbReference type="ARBA" id="ARBA00022722"/>
    </source>
</evidence>
<evidence type="ECO:0000256" key="13">
    <source>
        <dbReference type="ARBA" id="ARBA00022932"/>
    </source>
</evidence>
<evidence type="ECO:0000256" key="3">
    <source>
        <dbReference type="ARBA" id="ARBA00022670"/>
    </source>
</evidence>
<evidence type="ECO:0000256" key="6">
    <source>
        <dbReference type="ARBA" id="ARBA00022741"/>
    </source>
</evidence>
<dbReference type="PANTHER" id="PTHR42648">
    <property type="entry name" value="TRANSPOSASE, PUTATIVE-RELATED"/>
    <property type="match status" value="1"/>
</dbReference>
<feature type="domain" description="CCHC-type" evidence="18">
    <location>
        <begin position="63"/>
        <end position="79"/>
    </location>
</feature>
<keyword evidence="13" id="KW-0808">Transferase</keyword>
<evidence type="ECO:0000259" key="18">
    <source>
        <dbReference type="PROSITE" id="PS50158"/>
    </source>
</evidence>
<dbReference type="EMBL" id="GBHO01035390">
    <property type="protein sequence ID" value="JAG08214.1"/>
    <property type="molecule type" value="Transcribed_RNA"/>
</dbReference>
<feature type="compositionally biased region" description="Low complexity" evidence="17">
    <location>
        <begin position="33"/>
        <end position="51"/>
    </location>
</feature>
<dbReference type="GO" id="GO:0003964">
    <property type="term" value="F:RNA-directed DNA polymerase activity"/>
    <property type="evidence" value="ECO:0007669"/>
    <property type="project" value="UniProtKB-KW"/>
</dbReference>
<dbReference type="Pfam" id="PF00665">
    <property type="entry name" value="rve"/>
    <property type="match status" value="1"/>
</dbReference>
<feature type="compositionally biased region" description="Pro residues" evidence="17">
    <location>
        <begin position="572"/>
        <end position="581"/>
    </location>
</feature>
<dbReference type="InterPro" id="IPR057670">
    <property type="entry name" value="SH3_retrovirus"/>
</dbReference>
<keyword evidence="16" id="KW-0862">Zinc</keyword>
<dbReference type="SUPFAM" id="SSF53098">
    <property type="entry name" value="Ribonuclease H-like"/>
    <property type="match status" value="1"/>
</dbReference>
<dbReference type="GO" id="GO:0004519">
    <property type="term" value="F:endonuclease activity"/>
    <property type="evidence" value="ECO:0007669"/>
    <property type="project" value="UniProtKB-KW"/>
</dbReference>
<name>A0A0A9WKD0_LYGHE</name>
<dbReference type="GO" id="GO:0003676">
    <property type="term" value="F:nucleic acid binding"/>
    <property type="evidence" value="ECO:0007669"/>
    <property type="project" value="InterPro"/>
</dbReference>
<dbReference type="InterPro" id="IPR001878">
    <property type="entry name" value="Znf_CCHC"/>
</dbReference>
<reference evidence="20" key="1">
    <citation type="journal article" date="2014" name="PLoS ONE">
        <title>Transcriptome-Based Identification of ABC Transporters in the Western Tarnished Plant Bug Lygus hesperus.</title>
        <authorList>
            <person name="Hull J.J."/>
            <person name="Chaney K."/>
            <person name="Geib S.M."/>
            <person name="Fabrick J.A."/>
            <person name="Brent C.S."/>
            <person name="Walsh D."/>
            <person name="Lavine L.C."/>
        </authorList>
    </citation>
    <scope>NUCLEOTIDE SEQUENCE</scope>
</reference>
<keyword evidence="14" id="KW-0917">Virion maturation</keyword>